<reference evidence="1 2" key="1">
    <citation type="submission" date="2019-03" db="EMBL/GenBank/DDBJ databases">
        <title>Genomics of glacier-inhabiting Cryobacterium strains.</title>
        <authorList>
            <person name="Liu Q."/>
            <person name="Xin Y.-H."/>
        </authorList>
    </citation>
    <scope>NUCLEOTIDE SEQUENCE [LARGE SCALE GENOMIC DNA]</scope>
    <source>
        <strain evidence="1 2">MDT1-3</strain>
    </source>
</reference>
<dbReference type="OrthoDB" id="5177627at2"/>
<proteinExistence type="predicted"/>
<organism evidence="1 2">
    <name type="scientific">Cryobacterium algoritolerans</name>
    <dbReference type="NCBI Taxonomy" id="1259184"/>
    <lineage>
        <taxon>Bacteria</taxon>
        <taxon>Bacillati</taxon>
        <taxon>Actinomycetota</taxon>
        <taxon>Actinomycetes</taxon>
        <taxon>Micrococcales</taxon>
        <taxon>Microbacteriaceae</taxon>
        <taxon>Cryobacterium</taxon>
    </lineage>
</organism>
<comment type="caution">
    <text evidence="1">The sequence shown here is derived from an EMBL/GenBank/DDBJ whole genome shotgun (WGS) entry which is preliminary data.</text>
</comment>
<protein>
    <submittedName>
        <fullName evidence="1">Uncharacterized protein</fullName>
    </submittedName>
</protein>
<dbReference type="AlphaFoldDB" id="A0A4R8WLT1"/>
<keyword evidence="2" id="KW-1185">Reference proteome</keyword>
<evidence type="ECO:0000313" key="1">
    <source>
        <dbReference type="EMBL" id="TFC10400.1"/>
    </source>
</evidence>
<evidence type="ECO:0000313" key="2">
    <source>
        <dbReference type="Proteomes" id="UP000298412"/>
    </source>
</evidence>
<accession>A0A4R8WLT1</accession>
<gene>
    <name evidence="1" type="ORF">E3O19_15475</name>
</gene>
<sequence length="74" mass="8032">MTNLADGILLCAPDDLRVNNERWRIVRTGSDYSLIPLPTIDPSQTPIRLASKSALKLGSPLRFDSEPGRRGAAG</sequence>
<dbReference type="EMBL" id="SOFP01000075">
    <property type="protein sequence ID" value="TFC10400.1"/>
    <property type="molecule type" value="Genomic_DNA"/>
</dbReference>
<dbReference type="Proteomes" id="UP000298412">
    <property type="component" value="Unassembled WGS sequence"/>
</dbReference>
<name>A0A4R8WLT1_9MICO</name>